<dbReference type="PROSITE" id="PS51387">
    <property type="entry name" value="FAD_PCMH"/>
    <property type="match status" value="1"/>
</dbReference>
<comment type="catalytic activity">
    <reaction evidence="10">
        <text>(R)-lactate + 2 Fe(III)-[cytochrome c] = 2 Fe(II)-[cytochrome c] + pyruvate + 2 H(+)</text>
        <dbReference type="Rhea" id="RHEA:13521"/>
        <dbReference type="Rhea" id="RHEA-COMP:10350"/>
        <dbReference type="Rhea" id="RHEA-COMP:14399"/>
        <dbReference type="ChEBI" id="CHEBI:15361"/>
        <dbReference type="ChEBI" id="CHEBI:15378"/>
        <dbReference type="ChEBI" id="CHEBI:16004"/>
        <dbReference type="ChEBI" id="CHEBI:29033"/>
        <dbReference type="ChEBI" id="CHEBI:29034"/>
        <dbReference type="EC" id="1.1.2.4"/>
    </reaction>
</comment>
<dbReference type="InterPro" id="IPR016164">
    <property type="entry name" value="FAD-linked_Oxase-like_C"/>
</dbReference>
<sequence>MATAAKERLASLASHLASPSAPKPDWPRALEALKSAFPASQLSLDLATREKHGQSWGSLLPPSPPAAVVHALSAADVVAVVRIATSCGIVLIPTGGRTALEGQFTATCCSPLAEDSWNGVVKGKTKPGDRPTIHVSLSRMNQVLALHERDFQAIVQPGIGWQGLNAYLAERGVKLAFPVDPAPGSEFGGMAGVAGSGTNAEWIQSMEVVLMDGSVIRTKGSNRARTLGIITELTVRLAPVVPLKVALTSFPTVQQAVSTVVSMLSSGLTPTSLELLDGTSIKGLNLAKLLPDALPEEPTVLMRFSNPSEAVNQASLETVKAIVQREGGRELRIAKDDQENEELWKARKSQYWSQQLLIGEGCRTLITDVCVPISRLAEFVDRSEVLVHDSGCIAPIVAHIGDGNVHRAILWRGKEGETTRPREVETLAKKLVELALELEGTCAGEHGIGLTKRKYLKAELGDSTLALMRTVKRALDPLNLLNPDKVLFPEGEEQWA</sequence>
<dbReference type="PANTHER" id="PTHR11748">
    <property type="entry name" value="D-LACTATE DEHYDROGENASE"/>
    <property type="match status" value="1"/>
</dbReference>
<evidence type="ECO:0000313" key="13">
    <source>
        <dbReference type="Proteomes" id="UP001342314"/>
    </source>
</evidence>
<evidence type="ECO:0000256" key="8">
    <source>
        <dbReference type="ARBA" id="ARBA00023128"/>
    </source>
</evidence>
<keyword evidence="8" id="KW-0496">Mitochondrion</keyword>
<dbReference type="GO" id="GO:0008720">
    <property type="term" value="F:D-lactate dehydrogenase (NAD+) activity"/>
    <property type="evidence" value="ECO:0007669"/>
    <property type="project" value="TreeGrafter"/>
</dbReference>
<keyword evidence="13" id="KW-1185">Reference proteome</keyword>
<dbReference type="InterPro" id="IPR016169">
    <property type="entry name" value="FAD-bd_PCMH_sub2"/>
</dbReference>
<dbReference type="GO" id="GO:0005739">
    <property type="term" value="C:mitochondrion"/>
    <property type="evidence" value="ECO:0007669"/>
    <property type="project" value="UniProtKB-SubCell"/>
</dbReference>
<evidence type="ECO:0000259" key="11">
    <source>
        <dbReference type="PROSITE" id="PS51387"/>
    </source>
</evidence>
<evidence type="ECO:0000256" key="1">
    <source>
        <dbReference type="ARBA" id="ARBA00001974"/>
    </source>
</evidence>
<comment type="similarity">
    <text evidence="3">Belongs to the FAD-binding oxidoreductase/transferase type 4 family.</text>
</comment>
<dbReference type="SUPFAM" id="SSF56176">
    <property type="entry name" value="FAD-binding/transporter-associated domain-like"/>
    <property type="match status" value="1"/>
</dbReference>
<dbReference type="PANTHER" id="PTHR11748:SF111">
    <property type="entry name" value="D-LACTATE DEHYDROGENASE, MITOCHONDRIAL-RELATED"/>
    <property type="match status" value="1"/>
</dbReference>
<comment type="caution">
    <text evidence="12">The sequence shown here is derived from an EMBL/GenBank/DDBJ whole genome shotgun (WGS) entry which is preliminary data.</text>
</comment>
<evidence type="ECO:0000256" key="4">
    <source>
        <dbReference type="ARBA" id="ARBA00022630"/>
    </source>
</evidence>
<dbReference type="GO" id="GO:0071949">
    <property type="term" value="F:FAD binding"/>
    <property type="evidence" value="ECO:0007669"/>
    <property type="project" value="InterPro"/>
</dbReference>
<proteinExistence type="inferred from homology"/>
<reference evidence="12 13" key="1">
    <citation type="submission" date="2021-12" db="EMBL/GenBank/DDBJ databases">
        <title>High titer production of polyol ester of fatty acids by Rhodotorula paludigena BS15 towards product separation-free biomass refinery.</title>
        <authorList>
            <person name="Mano J."/>
            <person name="Ono H."/>
            <person name="Tanaka T."/>
            <person name="Naito K."/>
            <person name="Sushida H."/>
            <person name="Ike M."/>
            <person name="Tokuyasu K."/>
            <person name="Kitaoka M."/>
        </authorList>
    </citation>
    <scope>NUCLEOTIDE SEQUENCE [LARGE SCALE GENOMIC DNA]</scope>
    <source>
        <strain evidence="12 13">BS15</strain>
    </source>
</reference>
<dbReference type="InterPro" id="IPR036318">
    <property type="entry name" value="FAD-bd_PCMH-like_sf"/>
</dbReference>
<evidence type="ECO:0000256" key="10">
    <source>
        <dbReference type="ARBA" id="ARBA00051436"/>
    </source>
</evidence>
<comment type="subcellular location">
    <subcellularLocation>
        <location evidence="2">Mitochondrion</location>
    </subcellularLocation>
</comment>
<dbReference type="AlphaFoldDB" id="A0AAV5GRB9"/>
<dbReference type="Proteomes" id="UP001342314">
    <property type="component" value="Unassembled WGS sequence"/>
</dbReference>
<evidence type="ECO:0000256" key="3">
    <source>
        <dbReference type="ARBA" id="ARBA00008000"/>
    </source>
</evidence>
<dbReference type="Gene3D" id="3.30.70.2740">
    <property type="match status" value="1"/>
</dbReference>
<evidence type="ECO:0000256" key="9">
    <source>
        <dbReference type="ARBA" id="ARBA00038897"/>
    </source>
</evidence>
<protein>
    <recommendedName>
        <fullName evidence="9">D-lactate dehydrogenase (cytochrome)</fullName>
        <ecNumber evidence="9">1.1.2.4</ecNumber>
    </recommendedName>
</protein>
<keyword evidence="4" id="KW-0285">Flavoprotein</keyword>
<dbReference type="SUPFAM" id="SSF55103">
    <property type="entry name" value="FAD-linked oxidases, C-terminal domain"/>
    <property type="match status" value="1"/>
</dbReference>
<accession>A0AAV5GRB9</accession>
<dbReference type="EC" id="1.1.2.4" evidence="9"/>
<dbReference type="GO" id="GO:1903457">
    <property type="term" value="P:lactate catabolic process"/>
    <property type="evidence" value="ECO:0007669"/>
    <property type="project" value="TreeGrafter"/>
</dbReference>
<dbReference type="FunFam" id="3.30.70.2740:FF:000001">
    <property type="entry name" value="D-lactate dehydrogenase mitochondrial"/>
    <property type="match status" value="1"/>
</dbReference>
<evidence type="ECO:0000256" key="2">
    <source>
        <dbReference type="ARBA" id="ARBA00004173"/>
    </source>
</evidence>
<evidence type="ECO:0000256" key="5">
    <source>
        <dbReference type="ARBA" id="ARBA00022827"/>
    </source>
</evidence>
<dbReference type="Gene3D" id="3.30.465.10">
    <property type="match status" value="1"/>
</dbReference>
<dbReference type="FunFam" id="1.10.45.10:FF:000001">
    <property type="entry name" value="D-lactate dehydrogenase mitochondrial"/>
    <property type="match status" value="1"/>
</dbReference>
<dbReference type="EMBL" id="BQKY01000008">
    <property type="protein sequence ID" value="GJN91223.1"/>
    <property type="molecule type" value="Genomic_DNA"/>
</dbReference>
<evidence type="ECO:0000313" key="12">
    <source>
        <dbReference type="EMBL" id="GJN91223.1"/>
    </source>
</evidence>
<dbReference type="InterPro" id="IPR004113">
    <property type="entry name" value="FAD-bd_oxidored_4_C"/>
</dbReference>
<feature type="domain" description="FAD-binding PCMH-type" evidence="11">
    <location>
        <begin position="61"/>
        <end position="240"/>
    </location>
</feature>
<keyword evidence="5" id="KW-0274">FAD</keyword>
<dbReference type="GO" id="GO:0004458">
    <property type="term" value="F:D-lactate dehydrogenase (cytochrome) activity"/>
    <property type="evidence" value="ECO:0007669"/>
    <property type="project" value="UniProtKB-EC"/>
</dbReference>
<dbReference type="Pfam" id="PF02913">
    <property type="entry name" value="FAD-oxidase_C"/>
    <property type="match status" value="1"/>
</dbReference>
<gene>
    <name evidence="12" type="ORF">Rhopal_004241-T1</name>
</gene>
<keyword evidence="7" id="KW-0560">Oxidoreductase</keyword>
<name>A0AAV5GRB9_9BASI</name>
<dbReference type="Pfam" id="PF01565">
    <property type="entry name" value="FAD_binding_4"/>
    <property type="match status" value="1"/>
</dbReference>
<evidence type="ECO:0000256" key="7">
    <source>
        <dbReference type="ARBA" id="ARBA00023002"/>
    </source>
</evidence>
<evidence type="ECO:0000256" key="6">
    <source>
        <dbReference type="ARBA" id="ARBA00022946"/>
    </source>
</evidence>
<dbReference type="InterPro" id="IPR016171">
    <property type="entry name" value="Vanillyl_alc_oxidase_C-sub2"/>
</dbReference>
<dbReference type="Gene3D" id="1.10.45.10">
    <property type="entry name" value="Vanillyl-alcohol Oxidase, Chain A, domain 4"/>
    <property type="match status" value="1"/>
</dbReference>
<comment type="cofactor">
    <cofactor evidence="1">
        <name>FAD</name>
        <dbReference type="ChEBI" id="CHEBI:57692"/>
    </cofactor>
</comment>
<dbReference type="InterPro" id="IPR006094">
    <property type="entry name" value="Oxid_FAD_bind_N"/>
</dbReference>
<keyword evidence="6" id="KW-0809">Transit peptide</keyword>
<organism evidence="12 13">
    <name type="scientific">Rhodotorula paludigena</name>
    <dbReference type="NCBI Taxonomy" id="86838"/>
    <lineage>
        <taxon>Eukaryota</taxon>
        <taxon>Fungi</taxon>
        <taxon>Dikarya</taxon>
        <taxon>Basidiomycota</taxon>
        <taxon>Pucciniomycotina</taxon>
        <taxon>Microbotryomycetes</taxon>
        <taxon>Sporidiobolales</taxon>
        <taxon>Sporidiobolaceae</taxon>
        <taxon>Rhodotorula</taxon>
    </lineage>
</organism>
<dbReference type="InterPro" id="IPR016166">
    <property type="entry name" value="FAD-bd_PCMH"/>
</dbReference>